<dbReference type="EMBL" id="JAHRIO010045110">
    <property type="protein sequence ID" value="MEQ2173330.1"/>
    <property type="molecule type" value="Genomic_DNA"/>
</dbReference>
<keyword evidence="3" id="KW-1185">Reference proteome</keyword>
<keyword evidence="1" id="KW-0472">Membrane</keyword>
<feature type="transmembrane region" description="Helical" evidence="1">
    <location>
        <begin position="38"/>
        <end position="60"/>
    </location>
</feature>
<organism evidence="2 3">
    <name type="scientific">Goodea atripinnis</name>
    <dbReference type="NCBI Taxonomy" id="208336"/>
    <lineage>
        <taxon>Eukaryota</taxon>
        <taxon>Metazoa</taxon>
        <taxon>Chordata</taxon>
        <taxon>Craniata</taxon>
        <taxon>Vertebrata</taxon>
        <taxon>Euteleostomi</taxon>
        <taxon>Actinopterygii</taxon>
        <taxon>Neopterygii</taxon>
        <taxon>Teleostei</taxon>
        <taxon>Neoteleostei</taxon>
        <taxon>Acanthomorphata</taxon>
        <taxon>Ovalentaria</taxon>
        <taxon>Atherinomorphae</taxon>
        <taxon>Cyprinodontiformes</taxon>
        <taxon>Goodeidae</taxon>
        <taxon>Goodea</taxon>
    </lineage>
</organism>
<reference evidence="2 3" key="1">
    <citation type="submission" date="2021-06" db="EMBL/GenBank/DDBJ databases">
        <authorList>
            <person name="Palmer J.M."/>
        </authorList>
    </citation>
    <scope>NUCLEOTIDE SEQUENCE [LARGE SCALE GENOMIC DNA]</scope>
    <source>
        <strain evidence="2 3">GA_2019</strain>
        <tissue evidence="2">Muscle</tissue>
    </source>
</reference>
<proteinExistence type="predicted"/>
<gene>
    <name evidence="2" type="ORF">GOODEAATRI_031067</name>
</gene>
<sequence>LPAAEHSATRHPSLAEFTGLHIQNTFAAPSWVQTQTRISIIFTIIYSPGSIIIIFSQELFNMSPERRSHYGS</sequence>
<comment type="caution">
    <text evidence="2">The sequence shown here is derived from an EMBL/GenBank/DDBJ whole genome shotgun (WGS) entry which is preliminary data.</text>
</comment>
<evidence type="ECO:0000256" key="1">
    <source>
        <dbReference type="SAM" id="Phobius"/>
    </source>
</evidence>
<keyword evidence="1" id="KW-0812">Transmembrane</keyword>
<protein>
    <submittedName>
        <fullName evidence="2">Uncharacterized protein</fullName>
    </submittedName>
</protein>
<dbReference type="Proteomes" id="UP001476798">
    <property type="component" value="Unassembled WGS sequence"/>
</dbReference>
<feature type="non-terminal residue" evidence="2">
    <location>
        <position position="1"/>
    </location>
</feature>
<keyword evidence="1" id="KW-1133">Transmembrane helix</keyword>
<accession>A0ABV0NPI9</accession>
<name>A0ABV0NPI9_9TELE</name>
<evidence type="ECO:0000313" key="2">
    <source>
        <dbReference type="EMBL" id="MEQ2173330.1"/>
    </source>
</evidence>
<evidence type="ECO:0000313" key="3">
    <source>
        <dbReference type="Proteomes" id="UP001476798"/>
    </source>
</evidence>